<keyword evidence="4" id="KW-1185">Reference proteome</keyword>
<reference evidence="3 4" key="1">
    <citation type="journal article" date="2015" name="Proc. Natl. Acad. Sci. U.S.A.">
        <title>The resurrection genome of Boea hygrometrica: A blueprint for survival of dehydration.</title>
        <authorList>
            <person name="Xiao L."/>
            <person name="Yang G."/>
            <person name="Zhang L."/>
            <person name="Yang X."/>
            <person name="Zhao S."/>
            <person name="Ji Z."/>
            <person name="Zhou Q."/>
            <person name="Hu M."/>
            <person name="Wang Y."/>
            <person name="Chen M."/>
            <person name="Xu Y."/>
            <person name="Jin H."/>
            <person name="Xiao X."/>
            <person name="Hu G."/>
            <person name="Bao F."/>
            <person name="Hu Y."/>
            <person name="Wan P."/>
            <person name="Li L."/>
            <person name="Deng X."/>
            <person name="Kuang T."/>
            <person name="Xiang C."/>
            <person name="Zhu J.K."/>
            <person name="Oliver M.J."/>
            <person name="He Y."/>
        </authorList>
    </citation>
    <scope>NUCLEOTIDE SEQUENCE [LARGE SCALE GENOMIC DNA]</scope>
    <source>
        <strain evidence="4">cv. XS01</strain>
    </source>
</reference>
<evidence type="ECO:0000313" key="4">
    <source>
        <dbReference type="Proteomes" id="UP000250235"/>
    </source>
</evidence>
<protein>
    <submittedName>
        <fullName evidence="3">Uncharacterized protein</fullName>
    </submittedName>
</protein>
<feature type="region of interest" description="Disordered" evidence="2">
    <location>
        <begin position="581"/>
        <end position="608"/>
    </location>
</feature>
<organism evidence="3 4">
    <name type="scientific">Dorcoceras hygrometricum</name>
    <dbReference type="NCBI Taxonomy" id="472368"/>
    <lineage>
        <taxon>Eukaryota</taxon>
        <taxon>Viridiplantae</taxon>
        <taxon>Streptophyta</taxon>
        <taxon>Embryophyta</taxon>
        <taxon>Tracheophyta</taxon>
        <taxon>Spermatophyta</taxon>
        <taxon>Magnoliopsida</taxon>
        <taxon>eudicotyledons</taxon>
        <taxon>Gunneridae</taxon>
        <taxon>Pentapetalae</taxon>
        <taxon>asterids</taxon>
        <taxon>lamiids</taxon>
        <taxon>Lamiales</taxon>
        <taxon>Gesneriaceae</taxon>
        <taxon>Didymocarpoideae</taxon>
        <taxon>Trichosporeae</taxon>
        <taxon>Loxocarpinae</taxon>
        <taxon>Dorcoceras</taxon>
    </lineage>
</organism>
<proteinExistence type="predicted"/>
<feature type="coiled-coil region" evidence="1">
    <location>
        <begin position="190"/>
        <end position="224"/>
    </location>
</feature>
<dbReference type="Proteomes" id="UP000250235">
    <property type="component" value="Unassembled WGS sequence"/>
</dbReference>
<accession>A0A2Z7ADK4</accession>
<gene>
    <name evidence="3" type="ORF">F511_32096</name>
</gene>
<evidence type="ECO:0000256" key="2">
    <source>
        <dbReference type="SAM" id="MobiDB-lite"/>
    </source>
</evidence>
<dbReference type="AlphaFoldDB" id="A0A2Z7ADK4"/>
<keyword evidence="1" id="KW-0175">Coiled coil</keyword>
<evidence type="ECO:0000256" key="1">
    <source>
        <dbReference type="SAM" id="Coils"/>
    </source>
</evidence>
<name>A0A2Z7ADK4_9LAMI</name>
<feature type="compositionally biased region" description="Basic and acidic residues" evidence="2">
    <location>
        <begin position="583"/>
        <end position="604"/>
    </location>
</feature>
<sequence>MKVEFRQLNDILAKTVTAKAGSFDVITHERFLLMTAIHCGVKINWSKVLFAIHKDMVTPYSNQAWGFAVKICVLLKGAPDLTLGESKAFLPLKILTVKTVGTYVAKNKSMSTTAKEVVDEPAVEKAVKVAAKRRPAPMAEAVVMNKKTTVGRAAPTEKDLAIVPVQEAVPISVVPAGSPTVQTIKSPKRKLILLEETDDEEIDLEEEEKEKVEEETEKDKLEFVEMERAENQLRRKIKEVDWHKVTLPKIDPMNKGKAPLVEIIKGNPAKQMFALISADVEFLVQIREAVLKEIVSFFHSFSIRSLSALTSVSDLAAKEKQMLKWDEIDSLQTAIQRRLYIGAKYREMLLRKFFISLINMLEQLRQHKLEWTLSSCSKLFGGTVVQSGGIHSQFYPDVTSTSWVRSLLFIDGSWHVEEGADQKRVRLSRPRISRPKRPYSMIVQRHWAELCTDIVKFLLFGHLQPVGTYNPCRDIVVGGSVLDTETLHASIDHIKFEQVQARYSVDELKAALSQKITRLEMGFAQSSSHQEMVFRAETNDIRKEIQIQKAALTQELTAFRFETREGLNNLRAQLSEITAYINRGHDDKNGEESSRGPQPEDRSRPSGVRVDAQLANLWRVGL</sequence>
<evidence type="ECO:0000313" key="3">
    <source>
        <dbReference type="EMBL" id="KZV19127.1"/>
    </source>
</evidence>
<dbReference type="EMBL" id="KV016828">
    <property type="protein sequence ID" value="KZV19127.1"/>
    <property type="molecule type" value="Genomic_DNA"/>
</dbReference>